<proteinExistence type="predicted"/>
<dbReference type="OrthoDB" id="5919774at2759"/>
<sequence>MACVDHFSVEIALSEEGSLLAYLCRWNPPHAINTYSWTASVLASSSDSQDVAKSSTSSAAARGAEARWRCACTLTVLMAKKGEQVSPKHTLVNQYLRTP</sequence>
<dbReference type="AlphaFoldDB" id="A0A0V1BZL3"/>
<accession>A0A0V1BZL3</accession>
<evidence type="ECO:0000313" key="1">
    <source>
        <dbReference type="EMBL" id="KRY42517.1"/>
    </source>
</evidence>
<name>A0A0V1BZL3_TRISP</name>
<protein>
    <submittedName>
        <fullName evidence="1">Uncharacterized protein</fullName>
    </submittedName>
</protein>
<gene>
    <name evidence="1" type="ORF">T01_2796</name>
</gene>
<keyword evidence="2" id="KW-1185">Reference proteome</keyword>
<organism evidence="1 2">
    <name type="scientific">Trichinella spiralis</name>
    <name type="common">Trichina worm</name>
    <dbReference type="NCBI Taxonomy" id="6334"/>
    <lineage>
        <taxon>Eukaryota</taxon>
        <taxon>Metazoa</taxon>
        <taxon>Ecdysozoa</taxon>
        <taxon>Nematoda</taxon>
        <taxon>Enoplea</taxon>
        <taxon>Dorylaimia</taxon>
        <taxon>Trichinellida</taxon>
        <taxon>Trichinellidae</taxon>
        <taxon>Trichinella</taxon>
    </lineage>
</organism>
<reference evidence="1 2" key="1">
    <citation type="submission" date="2015-01" db="EMBL/GenBank/DDBJ databases">
        <title>Evolution of Trichinella species and genotypes.</title>
        <authorList>
            <person name="Korhonen P.K."/>
            <person name="Edoardo P."/>
            <person name="Giuseppe L.R."/>
            <person name="Gasser R.B."/>
        </authorList>
    </citation>
    <scope>NUCLEOTIDE SEQUENCE [LARGE SCALE GENOMIC DNA]</scope>
    <source>
        <strain evidence="1">ISS3</strain>
    </source>
</reference>
<dbReference type="EMBL" id="JYDH01000003">
    <property type="protein sequence ID" value="KRY42517.1"/>
    <property type="molecule type" value="Genomic_DNA"/>
</dbReference>
<evidence type="ECO:0000313" key="2">
    <source>
        <dbReference type="Proteomes" id="UP000054776"/>
    </source>
</evidence>
<dbReference type="InParanoid" id="A0A0V1BZL3"/>
<comment type="caution">
    <text evidence="1">The sequence shown here is derived from an EMBL/GenBank/DDBJ whole genome shotgun (WGS) entry which is preliminary data.</text>
</comment>
<dbReference type="Proteomes" id="UP000054776">
    <property type="component" value="Unassembled WGS sequence"/>
</dbReference>